<organism evidence="8 9">
    <name type="scientific">Alcanivorax xiamenensis</name>
    <dbReference type="NCBI Taxonomy" id="1177156"/>
    <lineage>
        <taxon>Bacteria</taxon>
        <taxon>Pseudomonadati</taxon>
        <taxon>Pseudomonadota</taxon>
        <taxon>Gammaproteobacteria</taxon>
        <taxon>Oceanospirillales</taxon>
        <taxon>Alcanivoracaceae</taxon>
        <taxon>Alcanivorax</taxon>
    </lineage>
</organism>
<comment type="similarity">
    <text evidence="7">Belongs to the class I-like SAM-binding methyltransferase superfamily. C5-methyltransferase family.</text>
</comment>
<dbReference type="PROSITE" id="PS51679">
    <property type="entry name" value="SAM_MT_C5"/>
    <property type="match status" value="1"/>
</dbReference>
<keyword evidence="4 7" id="KW-0949">S-adenosyl-L-methionine</keyword>
<comment type="caution">
    <text evidence="8">The sequence shown here is derived from an EMBL/GenBank/DDBJ whole genome shotgun (WGS) entry which is preliminary data.</text>
</comment>
<evidence type="ECO:0000313" key="9">
    <source>
        <dbReference type="Proteomes" id="UP000771797"/>
    </source>
</evidence>
<dbReference type="GO" id="GO:0008168">
    <property type="term" value="F:methyltransferase activity"/>
    <property type="evidence" value="ECO:0007669"/>
    <property type="project" value="UniProtKB-KW"/>
</dbReference>
<dbReference type="PROSITE" id="PS00095">
    <property type="entry name" value="C5_MTASE_2"/>
    <property type="match status" value="1"/>
</dbReference>
<evidence type="ECO:0000256" key="7">
    <source>
        <dbReference type="PROSITE-ProRule" id="PRU01016"/>
    </source>
</evidence>
<dbReference type="InterPro" id="IPR050390">
    <property type="entry name" value="C5-Methyltransferase"/>
</dbReference>
<evidence type="ECO:0000256" key="2">
    <source>
        <dbReference type="ARBA" id="ARBA00022603"/>
    </source>
</evidence>
<dbReference type="PANTHER" id="PTHR10629:SF52">
    <property type="entry name" value="DNA (CYTOSINE-5)-METHYLTRANSFERASE 1"/>
    <property type="match status" value="1"/>
</dbReference>
<reference evidence="8 9" key="1">
    <citation type="submission" date="2012-09" db="EMBL/GenBank/DDBJ databases">
        <title>Genome Sequence of alkane-degrading Bacterium Alcanivorax sp. 6-D-6.</title>
        <authorList>
            <person name="Lai Q."/>
            <person name="Shao Z."/>
        </authorList>
    </citation>
    <scope>NUCLEOTIDE SEQUENCE [LARGE SCALE GENOMIC DNA]</scope>
    <source>
        <strain evidence="8 9">6-D-6</strain>
    </source>
</reference>
<sequence>MQSEDAIVAVDLFCGVGGLTRGLLNSGIKVTMGVDLDPACQFPLKKNNGVNFVEADVATLKSSDIKSAFGSSKITLMAGCAPCQPFSTYSRSAKREKPHKDWGLLSAFSKLVLQVRPTLVTMENVPPLEKQKIFKDFITDLVNSGYAVDYSVVDCRSIGLPQSRKRLVLVASSLGAINIPLSNRPMRTVRDAIGDLPPISAGMTHPDDSLHMAASLSKTNLDRIRASKPGGTWRDWPDSLISGCHMRESGATFPSVYGRMQWDEPSPTITTQCFGYGNGRFGHPEQDRAISLREAAMLQGFPREYVFVPEGESGTFSTLGRLIGNAVPVSLGEFIGEVLVNHVAENRRASEIGANH</sequence>
<evidence type="ECO:0000313" key="8">
    <source>
        <dbReference type="EMBL" id="KAF0802208.1"/>
    </source>
</evidence>
<name>A0ABQ6Y2F2_9GAMM</name>
<evidence type="ECO:0000256" key="3">
    <source>
        <dbReference type="ARBA" id="ARBA00022679"/>
    </source>
</evidence>
<dbReference type="EC" id="2.1.1.37" evidence="1"/>
<keyword evidence="3 7" id="KW-0808">Transferase</keyword>
<dbReference type="PANTHER" id="PTHR10629">
    <property type="entry name" value="CYTOSINE-SPECIFIC METHYLTRANSFERASE"/>
    <property type="match status" value="1"/>
</dbReference>
<comment type="catalytic activity">
    <reaction evidence="6">
        <text>a 2'-deoxycytidine in DNA + S-adenosyl-L-methionine = a 5-methyl-2'-deoxycytidine in DNA + S-adenosyl-L-homocysteine + H(+)</text>
        <dbReference type="Rhea" id="RHEA:13681"/>
        <dbReference type="Rhea" id="RHEA-COMP:11369"/>
        <dbReference type="Rhea" id="RHEA-COMP:11370"/>
        <dbReference type="ChEBI" id="CHEBI:15378"/>
        <dbReference type="ChEBI" id="CHEBI:57856"/>
        <dbReference type="ChEBI" id="CHEBI:59789"/>
        <dbReference type="ChEBI" id="CHEBI:85452"/>
        <dbReference type="ChEBI" id="CHEBI:85454"/>
        <dbReference type="EC" id="2.1.1.37"/>
    </reaction>
</comment>
<evidence type="ECO:0000256" key="6">
    <source>
        <dbReference type="ARBA" id="ARBA00047422"/>
    </source>
</evidence>
<keyword evidence="9" id="KW-1185">Reference proteome</keyword>
<evidence type="ECO:0000256" key="5">
    <source>
        <dbReference type="ARBA" id="ARBA00022747"/>
    </source>
</evidence>
<dbReference type="SUPFAM" id="SSF53335">
    <property type="entry name" value="S-adenosyl-L-methionine-dependent methyltransferases"/>
    <property type="match status" value="1"/>
</dbReference>
<dbReference type="InterPro" id="IPR001525">
    <property type="entry name" value="C5_MeTfrase"/>
</dbReference>
<dbReference type="InterPro" id="IPR029063">
    <property type="entry name" value="SAM-dependent_MTases_sf"/>
</dbReference>
<dbReference type="Proteomes" id="UP000771797">
    <property type="component" value="Unassembled WGS sequence"/>
</dbReference>
<gene>
    <name evidence="8" type="ORF">A6D6_04121</name>
</gene>
<protein>
    <recommendedName>
        <fullName evidence="1">DNA (cytosine-5-)-methyltransferase</fullName>
        <ecNumber evidence="1">2.1.1.37</ecNumber>
    </recommendedName>
</protein>
<evidence type="ECO:0000256" key="4">
    <source>
        <dbReference type="ARBA" id="ARBA00022691"/>
    </source>
</evidence>
<dbReference type="Gene3D" id="3.40.50.150">
    <property type="entry name" value="Vaccinia Virus protein VP39"/>
    <property type="match status" value="1"/>
</dbReference>
<feature type="active site" evidence="7">
    <location>
        <position position="83"/>
    </location>
</feature>
<keyword evidence="5" id="KW-0680">Restriction system</keyword>
<evidence type="ECO:0000256" key="1">
    <source>
        <dbReference type="ARBA" id="ARBA00011975"/>
    </source>
</evidence>
<dbReference type="Pfam" id="PF00145">
    <property type="entry name" value="DNA_methylase"/>
    <property type="match status" value="1"/>
</dbReference>
<dbReference type="GO" id="GO:0032259">
    <property type="term" value="P:methylation"/>
    <property type="evidence" value="ECO:0007669"/>
    <property type="project" value="UniProtKB-KW"/>
</dbReference>
<dbReference type="EMBL" id="AQPF01000075">
    <property type="protein sequence ID" value="KAF0802208.1"/>
    <property type="molecule type" value="Genomic_DNA"/>
</dbReference>
<dbReference type="Gene3D" id="3.90.120.10">
    <property type="entry name" value="DNA Methylase, subunit A, domain 2"/>
    <property type="match status" value="1"/>
</dbReference>
<keyword evidence="2 7" id="KW-0489">Methyltransferase</keyword>
<dbReference type="PRINTS" id="PR00105">
    <property type="entry name" value="C5METTRFRASE"/>
</dbReference>
<dbReference type="RefSeq" id="WP_159661763.1">
    <property type="nucleotide sequence ID" value="NZ_AQPF01000075.1"/>
</dbReference>
<accession>A0ABQ6Y2F2</accession>
<proteinExistence type="inferred from homology"/>
<dbReference type="InterPro" id="IPR031303">
    <property type="entry name" value="C5_meth_CS"/>
</dbReference>